<evidence type="ECO:0000313" key="3">
    <source>
        <dbReference type="Proteomes" id="UP000801492"/>
    </source>
</evidence>
<proteinExistence type="predicted"/>
<accession>A0A8K0CHH5</accession>
<feature type="transmembrane region" description="Helical" evidence="1">
    <location>
        <begin position="110"/>
        <end position="131"/>
    </location>
</feature>
<name>A0A8K0CHH5_IGNLU</name>
<dbReference type="AlphaFoldDB" id="A0A8K0CHH5"/>
<dbReference type="EMBL" id="VTPC01083886">
    <property type="protein sequence ID" value="KAF2887360.1"/>
    <property type="molecule type" value="Genomic_DNA"/>
</dbReference>
<evidence type="ECO:0000256" key="1">
    <source>
        <dbReference type="SAM" id="Phobius"/>
    </source>
</evidence>
<reference evidence="2" key="1">
    <citation type="submission" date="2019-08" db="EMBL/GenBank/DDBJ databases">
        <title>The genome of the North American firefly Photinus pyralis.</title>
        <authorList>
            <consortium name="Photinus pyralis genome working group"/>
            <person name="Fallon T.R."/>
            <person name="Sander Lower S.E."/>
            <person name="Weng J.-K."/>
        </authorList>
    </citation>
    <scope>NUCLEOTIDE SEQUENCE</scope>
    <source>
        <strain evidence="2">TRF0915ILg1</strain>
        <tissue evidence="2">Whole body</tissue>
    </source>
</reference>
<keyword evidence="1" id="KW-0472">Membrane</keyword>
<gene>
    <name evidence="2" type="ORF">ILUMI_18813</name>
</gene>
<comment type="caution">
    <text evidence="2">The sequence shown here is derived from an EMBL/GenBank/DDBJ whole genome shotgun (WGS) entry which is preliminary data.</text>
</comment>
<evidence type="ECO:0000313" key="2">
    <source>
        <dbReference type="EMBL" id="KAF2887360.1"/>
    </source>
</evidence>
<feature type="transmembrane region" description="Helical" evidence="1">
    <location>
        <begin position="81"/>
        <end position="98"/>
    </location>
</feature>
<keyword evidence="1" id="KW-0812">Transmembrane</keyword>
<feature type="transmembrane region" description="Helical" evidence="1">
    <location>
        <begin position="50"/>
        <end position="69"/>
    </location>
</feature>
<keyword evidence="3" id="KW-1185">Reference proteome</keyword>
<protein>
    <submittedName>
        <fullName evidence="2">Uncharacterized protein</fullName>
    </submittedName>
</protein>
<feature type="non-terminal residue" evidence="2">
    <location>
        <position position="155"/>
    </location>
</feature>
<sequence length="155" mass="18203">MIMVTYLNRIKLGKFLNKIEREPYLVNTKRGGKAEEELFKKWISYKNNQYLVVMVGLTVSYFLPVVYTVIKRTTSINPQDWMLAFGPITVLNVSYSPNYEITWMYQNICMFYVALNFCQVILILAGMLAFVSAQFKMLQNNFSRIILNGYKKMMK</sequence>
<dbReference type="Proteomes" id="UP000801492">
    <property type="component" value="Unassembled WGS sequence"/>
</dbReference>
<keyword evidence="1" id="KW-1133">Transmembrane helix</keyword>
<organism evidence="2 3">
    <name type="scientific">Ignelater luminosus</name>
    <name type="common">Cucubano</name>
    <name type="synonym">Pyrophorus luminosus</name>
    <dbReference type="NCBI Taxonomy" id="2038154"/>
    <lineage>
        <taxon>Eukaryota</taxon>
        <taxon>Metazoa</taxon>
        <taxon>Ecdysozoa</taxon>
        <taxon>Arthropoda</taxon>
        <taxon>Hexapoda</taxon>
        <taxon>Insecta</taxon>
        <taxon>Pterygota</taxon>
        <taxon>Neoptera</taxon>
        <taxon>Endopterygota</taxon>
        <taxon>Coleoptera</taxon>
        <taxon>Polyphaga</taxon>
        <taxon>Elateriformia</taxon>
        <taxon>Elateroidea</taxon>
        <taxon>Elateridae</taxon>
        <taxon>Agrypninae</taxon>
        <taxon>Pyrophorini</taxon>
        <taxon>Ignelater</taxon>
    </lineage>
</organism>